<sequence length="59" mass="7023">MIIFIIDSYILNVAKQHNFSCYIIYFQSQNHIFTICKPVQGFVNSYNFAYPTEFNIHLI</sequence>
<accession>A0A3M7P464</accession>
<name>A0A3M7P464_BRAPC</name>
<dbReference type="AlphaFoldDB" id="A0A3M7P464"/>
<protein>
    <submittedName>
        <fullName evidence="1">Uncharacterized protein</fullName>
    </submittedName>
</protein>
<organism evidence="1 2">
    <name type="scientific">Brachionus plicatilis</name>
    <name type="common">Marine rotifer</name>
    <name type="synonym">Brachionus muelleri</name>
    <dbReference type="NCBI Taxonomy" id="10195"/>
    <lineage>
        <taxon>Eukaryota</taxon>
        <taxon>Metazoa</taxon>
        <taxon>Spiralia</taxon>
        <taxon>Gnathifera</taxon>
        <taxon>Rotifera</taxon>
        <taxon>Eurotatoria</taxon>
        <taxon>Monogononta</taxon>
        <taxon>Pseudotrocha</taxon>
        <taxon>Ploima</taxon>
        <taxon>Brachionidae</taxon>
        <taxon>Brachionus</taxon>
    </lineage>
</organism>
<keyword evidence="2" id="KW-1185">Reference proteome</keyword>
<proteinExistence type="predicted"/>
<dbReference type="Proteomes" id="UP000276133">
    <property type="component" value="Unassembled WGS sequence"/>
</dbReference>
<evidence type="ECO:0000313" key="1">
    <source>
        <dbReference type="EMBL" id="RMZ93868.1"/>
    </source>
</evidence>
<dbReference type="EMBL" id="REGN01013494">
    <property type="protein sequence ID" value="RMZ93868.1"/>
    <property type="molecule type" value="Genomic_DNA"/>
</dbReference>
<comment type="caution">
    <text evidence="1">The sequence shown here is derived from an EMBL/GenBank/DDBJ whole genome shotgun (WGS) entry which is preliminary data.</text>
</comment>
<evidence type="ECO:0000313" key="2">
    <source>
        <dbReference type="Proteomes" id="UP000276133"/>
    </source>
</evidence>
<reference evidence="1 2" key="1">
    <citation type="journal article" date="2018" name="Sci. Rep.">
        <title>Genomic signatures of local adaptation to the degree of environmental predictability in rotifers.</title>
        <authorList>
            <person name="Franch-Gras L."/>
            <person name="Hahn C."/>
            <person name="Garcia-Roger E.M."/>
            <person name="Carmona M.J."/>
            <person name="Serra M."/>
            <person name="Gomez A."/>
        </authorList>
    </citation>
    <scope>NUCLEOTIDE SEQUENCE [LARGE SCALE GENOMIC DNA]</scope>
    <source>
        <strain evidence="1">HYR1</strain>
    </source>
</reference>
<gene>
    <name evidence="1" type="ORF">BpHYR1_018196</name>
</gene>